<keyword evidence="2 7" id="KW-0813">Transport</keyword>
<feature type="transmembrane region" description="Helical" evidence="7">
    <location>
        <begin position="146"/>
        <end position="170"/>
    </location>
</feature>
<dbReference type="InterPro" id="IPR000515">
    <property type="entry name" value="MetI-like"/>
</dbReference>
<evidence type="ECO:0000256" key="5">
    <source>
        <dbReference type="ARBA" id="ARBA00022989"/>
    </source>
</evidence>
<accession>A0ABY9IYF0</accession>
<keyword evidence="4 7" id="KW-0812">Transmembrane</keyword>
<gene>
    <name evidence="9" type="ORF">P8A19_35105</name>
</gene>
<evidence type="ECO:0000256" key="3">
    <source>
        <dbReference type="ARBA" id="ARBA00022475"/>
    </source>
</evidence>
<dbReference type="PANTHER" id="PTHR43386">
    <property type="entry name" value="OLIGOPEPTIDE TRANSPORT SYSTEM PERMEASE PROTEIN APPC"/>
    <property type="match status" value="1"/>
</dbReference>
<feature type="transmembrane region" description="Helical" evidence="7">
    <location>
        <begin position="207"/>
        <end position="224"/>
    </location>
</feature>
<keyword evidence="6 7" id="KW-0472">Membrane</keyword>
<comment type="subcellular location">
    <subcellularLocation>
        <location evidence="1 7">Cell membrane</location>
        <topology evidence="1 7">Multi-pass membrane protein</topology>
    </subcellularLocation>
</comment>
<dbReference type="Proteomes" id="UP001235744">
    <property type="component" value="Chromosome"/>
</dbReference>
<dbReference type="PROSITE" id="PS50928">
    <property type="entry name" value="ABC_TM1"/>
    <property type="match status" value="1"/>
</dbReference>
<dbReference type="Gene3D" id="1.10.3720.10">
    <property type="entry name" value="MetI-like"/>
    <property type="match status" value="1"/>
</dbReference>
<evidence type="ECO:0000256" key="4">
    <source>
        <dbReference type="ARBA" id="ARBA00022692"/>
    </source>
</evidence>
<evidence type="ECO:0000313" key="10">
    <source>
        <dbReference type="Proteomes" id="UP001235744"/>
    </source>
</evidence>
<dbReference type="EMBL" id="CP120988">
    <property type="protein sequence ID" value="WLQ60330.1"/>
    <property type="molecule type" value="Genomic_DNA"/>
</dbReference>
<sequence length="346" mass="36264">MSISDIAPRTRAAFPPPLLTALTLTAVGLVLLGFGATTAQLVTPVKAAIALLGLGTAFAGASRLGRIWSGPGFDVVFWFGAGWLVLLGLAILFAPWLPLGEDRDVASTVLEPAFATPTFTGANPLGTNGFGLDLLARSLYGARSSLVISLSAVAVGTVLGGAIGMVAGYFRKSVDRAVGIATNSLLAVPPLILLIALATVLEPHLRNVALSLALLTIPGMVRLARATTMAYANREFVVAARAMGATRTRIMLRELLPNVLLPLLSLAVVMISVLIVAEASLSFLGLGIQPPEPTWGNMIAEGEGRVFEDHPHIVLVPGAFLFLTVFAFNIVGEKARGRWDSRSVKL</sequence>
<reference evidence="9 10" key="1">
    <citation type="submission" date="2023-03" db="EMBL/GenBank/DDBJ databases">
        <title>Isolation and description of six Streptomyces strains from soil environments, able to metabolize different microbial glucans.</title>
        <authorList>
            <person name="Widen T."/>
            <person name="Larsbrink J."/>
        </authorList>
    </citation>
    <scope>NUCLEOTIDE SEQUENCE [LARGE SCALE GENOMIC DNA]</scope>
    <source>
        <strain evidence="9 10">Alt2</strain>
    </source>
</reference>
<dbReference type="InterPro" id="IPR050366">
    <property type="entry name" value="BP-dependent_transpt_permease"/>
</dbReference>
<dbReference type="InterPro" id="IPR035906">
    <property type="entry name" value="MetI-like_sf"/>
</dbReference>
<dbReference type="Pfam" id="PF00528">
    <property type="entry name" value="BPD_transp_1"/>
    <property type="match status" value="1"/>
</dbReference>
<feature type="domain" description="ABC transmembrane type-1" evidence="8">
    <location>
        <begin position="142"/>
        <end position="332"/>
    </location>
</feature>
<evidence type="ECO:0000259" key="8">
    <source>
        <dbReference type="PROSITE" id="PS50928"/>
    </source>
</evidence>
<evidence type="ECO:0000256" key="7">
    <source>
        <dbReference type="RuleBase" id="RU363032"/>
    </source>
</evidence>
<feature type="transmembrane region" description="Helical" evidence="7">
    <location>
        <begin position="313"/>
        <end position="332"/>
    </location>
</feature>
<keyword evidence="3" id="KW-1003">Cell membrane</keyword>
<evidence type="ECO:0000313" key="9">
    <source>
        <dbReference type="EMBL" id="WLQ60330.1"/>
    </source>
</evidence>
<keyword evidence="5 7" id="KW-1133">Transmembrane helix</keyword>
<comment type="similarity">
    <text evidence="7">Belongs to the binding-protein-dependent transport system permease family.</text>
</comment>
<evidence type="ECO:0000256" key="6">
    <source>
        <dbReference type="ARBA" id="ARBA00023136"/>
    </source>
</evidence>
<evidence type="ECO:0000256" key="1">
    <source>
        <dbReference type="ARBA" id="ARBA00004651"/>
    </source>
</evidence>
<dbReference type="CDD" id="cd06261">
    <property type="entry name" value="TM_PBP2"/>
    <property type="match status" value="1"/>
</dbReference>
<feature type="transmembrane region" description="Helical" evidence="7">
    <location>
        <begin position="76"/>
        <end position="97"/>
    </location>
</feature>
<feature type="transmembrane region" description="Helical" evidence="7">
    <location>
        <begin position="177"/>
        <end position="201"/>
    </location>
</feature>
<feature type="transmembrane region" description="Helical" evidence="7">
    <location>
        <begin position="255"/>
        <end position="277"/>
    </location>
</feature>
<keyword evidence="10" id="KW-1185">Reference proteome</keyword>
<feature type="transmembrane region" description="Helical" evidence="7">
    <location>
        <begin position="45"/>
        <end position="64"/>
    </location>
</feature>
<dbReference type="PANTHER" id="PTHR43386:SF1">
    <property type="entry name" value="D,D-DIPEPTIDE TRANSPORT SYSTEM PERMEASE PROTEIN DDPC-RELATED"/>
    <property type="match status" value="1"/>
</dbReference>
<protein>
    <submittedName>
        <fullName evidence="9">ABC transporter permease</fullName>
    </submittedName>
</protein>
<evidence type="ECO:0000256" key="2">
    <source>
        <dbReference type="ARBA" id="ARBA00022448"/>
    </source>
</evidence>
<dbReference type="SUPFAM" id="SSF161098">
    <property type="entry name" value="MetI-like"/>
    <property type="match status" value="1"/>
</dbReference>
<organism evidence="9 10">
    <name type="scientific">Streptomyces poriferorum</name>
    <dbReference type="NCBI Taxonomy" id="2798799"/>
    <lineage>
        <taxon>Bacteria</taxon>
        <taxon>Bacillati</taxon>
        <taxon>Actinomycetota</taxon>
        <taxon>Actinomycetes</taxon>
        <taxon>Kitasatosporales</taxon>
        <taxon>Streptomycetaceae</taxon>
        <taxon>Streptomyces</taxon>
    </lineage>
</organism>
<proteinExistence type="inferred from homology"/>
<name>A0ABY9IYF0_9ACTN</name>
<dbReference type="RefSeq" id="WP_306069377.1">
    <property type="nucleotide sequence ID" value="NZ_CP120988.1"/>
</dbReference>